<dbReference type="InterPro" id="IPR036291">
    <property type="entry name" value="NAD(P)-bd_dom_sf"/>
</dbReference>
<dbReference type="PANTHER" id="PTHR10366:SF564">
    <property type="entry name" value="STEROL-4-ALPHA-CARBOXYLATE 3-DEHYDROGENASE, DECARBOXYLATING"/>
    <property type="match status" value="1"/>
</dbReference>
<dbReference type="Pfam" id="PF01370">
    <property type="entry name" value="Epimerase"/>
    <property type="match status" value="1"/>
</dbReference>
<dbReference type="EMBL" id="JAHCVI010000001">
    <property type="protein sequence ID" value="KAG7292034.1"/>
    <property type="molecule type" value="Genomic_DNA"/>
</dbReference>
<dbReference type="Proteomes" id="UP001197093">
    <property type="component" value="Unassembled WGS sequence"/>
</dbReference>
<name>A0AAD4F2R1_9PEZI</name>
<organism evidence="4 5">
    <name type="scientific">Staphylotrichum longicolle</name>
    <dbReference type="NCBI Taxonomy" id="669026"/>
    <lineage>
        <taxon>Eukaryota</taxon>
        <taxon>Fungi</taxon>
        <taxon>Dikarya</taxon>
        <taxon>Ascomycota</taxon>
        <taxon>Pezizomycotina</taxon>
        <taxon>Sordariomycetes</taxon>
        <taxon>Sordariomycetidae</taxon>
        <taxon>Sordariales</taxon>
        <taxon>Chaetomiaceae</taxon>
        <taxon>Staphylotrichum</taxon>
    </lineage>
</organism>
<dbReference type="Gene3D" id="3.40.50.720">
    <property type="entry name" value="NAD(P)-binding Rossmann-like Domain"/>
    <property type="match status" value="2"/>
</dbReference>
<keyword evidence="5" id="KW-1185">Reference proteome</keyword>
<evidence type="ECO:0000313" key="4">
    <source>
        <dbReference type="EMBL" id="KAG7292034.1"/>
    </source>
</evidence>
<sequence>MPSPSEQTLLVTGANSFVAGPIVKLALEKGYHVRGTVRSEASTAKLRATFADYGSKLSFAIVPDMTWIESYEAAFAGVAAPITGVINVAAKFALKVEDNTRDLLNPAIGGATAILEAAKRYGPDVRRIVNTSSIACILDLSQGLRPGYTYTEKDWNPVTYEQAATADTVTAYCASKALAEKAMWWWMAAEKPSFTLATTQPTWVFGPHVGGLSGTAHLNTSSQTLFRLLDAETVPHTDFAAFRRHPGASEPPPVGNPGAGQSEKVYQVDGSKAERILGIKYIPLNESMRDSFAQFLEAEKRTRTDSS</sequence>
<evidence type="ECO:0000259" key="3">
    <source>
        <dbReference type="Pfam" id="PF01370"/>
    </source>
</evidence>
<gene>
    <name evidence="4" type="ORF">NEMBOFW57_002065</name>
</gene>
<dbReference type="GO" id="GO:0016616">
    <property type="term" value="F:oxidoreductase activity, acting on the CH-OH group of donors, NAD or NADP as acceptor"/>
    <property type="evidence" value="ECO:0007669"/>
    <property type="project" value="TreeGrafter"/>
</dbReference>
<reference evidence="4" key="1">
    <citation type="submission" date="2023-02" db="EMBL/GenBank/DDBJ databases">
        <authorList>
            <person name="Palmer J.M."/>
        </authorList>
    </citation>
    <scope>NUCLEOTIDE SEQUENCE</scope>
    <source>
        <strain evidence="4">FW57</strain>
    </source>
</reference>
<proteinExistence type="inferred from homology"/>
<protein>
    <recommendedName>
        <fullName evidence="3">NAD-dependent epimerase/dehydratase domain-containing protein</fullName>
    </recommendedName>
</protein>
<dbReference type="InterPro" id="IPR001509">
    <property type="entry name" value="Epimerase_deHydtase"/>
</dbReference>
<dbReference type="InterPro" id="IPR050425">
    <property type="entry name" value="NAD(P)_dehydrat-like"/>
</dbReference>
<accession>A0AAD4F2R1</accession>
<evidence type="ECO:0000313" key="5">
    <source>
        <dbReference type="Proteomes" id="UP001197093"/>
    </source>
</evidence>
<evidence type="ECO:0000256" key="1">
    <source>
        <dbReference type="ARBA" id="ARBA00023002"/>
    </source>
</evidence>
<comment type="similarity">
    <text evidence="2">Belongs to the NAD(P)-dependent epimerase/dehydratase family. Dihydroflavonol-4-reductase subfamily.</text>
</comment>
<keyword evidence="1" id="KW-0560">Oxidoreductase</keyword>
<dbReference type="SUPFAM" id="SSF51735">
    <property type="entry name" value="NAD(P)-binding Rossmann-fold domains"/>
    <property type="match status" value="1"/>
</dbReference>
<dbReference type="AlphaFoldDB" id="A0AAD4F2R1"/>
<evidence type="ECO:0000256" key="2">
    <source>
        <dbReference type="ARBA" id="ARBA00023445"/>
    </source>
</evidence>
<feature type="domain" description="NAD-dependent epimerase/dehydratase" evidence="3">
    <location>
        <begin position="10"/>
        <end position="208"/>
    </location>
</feature>
<dbReference type="PANTHER" id="PTHR10366">
    <property type="entry name" value="NAD DEPENDENT EPIMERASE/DEHYDRATASE"/>
    <property type="match status" value="1"/>
</dbReference>
<comment type="caution">
    <text evidence="4">The sequence shown here is derived from an EMBL/GenBank/DDBJ whole genome shotgun (WGS) entry which is preliminary data.</text>
</comment>